<keyword evidence="3" id="KW-1185">Reference proteome</keyword>
<reference evidence="2 3" key="1">
    <citation type="submission" date="2023-09" db="EMBL/GenBank/DDBJ databases">
        <authorList>
            <person name="Wang M."/>
        </authorList>
    </citation>
    <scope>NUCLEOTIDE SEQUENCE [LARGE SCALE GENOMIC DNA]</scope>
    <source>
        <strain evidence="2">GT-2023</strain>
        <tissue evidence="2">Liver</tissue>
    </source>
</reference>
<evidence type="ECO:0000313" key="3">
    <source>
        <dbReference type="Proteomes" id="UP001558613"/>
    </source>
</evidence>
<accession>A0ABR3N300</accession>
<dbReference type="Proteomes" id="UP001558613">
    <property type="component" value="Unassembled WGS sequence"/>
</dbReference>
<sequence length="156" mass="17076">MRTGSPPPLHPSFIDSQSWMRDVESGTSEKNVNTPLLSALDLPFPFPDTWMGPMVQHCNVRQNYQPIEVVKAQGIFLPPANIVHKAPFIFGEQKGSTALPTHLPTRSARPHALGAIILIAGPMYEISRRQRGERDKLVAGGTGDSQAQQGRHSSVC</sequence>
<feature type="region of interest" description="Disordered" evidence="1">
    <location>
        <begin position="137"/>
        <end position="156"/>
    </location>
</feature>
<evidence type="ECO:0000313" key="2">
    <source>
        <dbReference type="EMBL" id="KAL1271180.1"/>
    </source>
</evidence>
<protein>
    <submittedName>
        <fullName evidence="2">Uncharacterized protein</fullName>
    </submittedName>
</protein>
<gene>
    <name evidence="2" type="ORF">QQF64_030196</name>
</gene>
<organism evidence="2 3">
    <name type="scientific">Cirrhinus molitorella</name>
    <name type="common">mud carp</name>
    <dbReference type="NCBI Taxonomy" id="172907"/>
    <lineage>
        <taxon>Eukaryota</taxon>
        <taxon>Metazoa</taxon>
        <taxon>Chordata</taxon>
        <taxon>Craniata</taxon>
        <taxon>Vertebrata</taxon>
        <taxon>Euteleostomi</taxon>
        <taxon>Actinopterygii</taxon>
        <taxon>Neopterygii</taxon>
        <taxon>Teleostei</taxon>
        <taxon>Ostariophysi</taxon>
        <taxon>Cypriniformes</taxon>
        <taxon>Cyprinidae</taxon>
        <taxon>Labeoninae</taxon>
        <taxon>Labeonini</taxon>
        <taxon>Cirrhinus</taxon>
    </lineage>
</organism>
<comment type="caution">
    <text evidence="2">The sequence shown here is derived from an EMBL/GenBank/DDBJ whole genome shotgun (WGS) entry which is preliminary data.</text>
</comment>
<evidence type="ECO:0000256" key="1">
    <source>
        <dbReference type="SAM" id="MobiDB-lite"/>
    </source>
</evidence>
<dbReference type="EMBL" id="JAYMGO010000007">
    <property type="protein sequence ID" value="KAL1271180.1"/>
    <property type="molecule type" value="Genomic_DNA"/>
</dbReference>
<name>A0ABR3N300_9TELE</name>
<feature type="compositionally biased region" description="Polar residues" evidence="1">
    <location>
        <begin position="144"/>
        <end position="156"/>
    </location>
</feature>
<proteinExistence type="predicted"/>